<evidence type="ECO:0000259" key="1">
    <source>
        <dbReference type="Pfam" id="PF06568"/>
    </source>
</evidence>
<protein>
    <submittedName>
        <fullName evidence="2">DUF1127 domain-containing protein</fullName>
    </submittedName>
</protein>
<reference evidence="2 3" key="1">
    <citation type="journal article" date="2020" name="Insects">
        <title>Bacteria Belonging to Pseudomonas typographi sp. nov. from the Bark Beetle Ips typographus Have Genomic Potential to Aid in the Host Ecology.</title>
        <authorList>
            <person name="Peral-Aranega E."/>
            <person name="Saati-Santamaria Z."/>
            <person name="Kolarik M."/>
            <person name="Rivas R."/>
            <person name="Garcia-Fraile P."/>
        </authorList>
    </citation>
    <scope>NUCLEOTIDE SEQUENCE [LARGE SCALE GENOMIC DNA]</scope>
    <source>
        <strain evidence="2 3">CA3A</strain>
    </source>
</reference>
<evidence type="ECO:0000313" key="2">
    <source>
        <dbReference type="EMBL" id="MBD1598459.1"/>
    </source>
</evidence>
<organism evidence="2 3">
    <name type="scientific">Pseudomonas typographi</name>
    <dbReference type="NCBI Taxonomy" id="2715964"/>
    <lineage>
        <taxon>Bacteria</taxon>
        <taxon>Pseudomonadati</taxon>
        <taxon>Pseudomonadota</taxon>
        <taxon>Gammaproteobacteria</taxon>
        <taxon>Pseudomonadales</taxon>
        <taxon>Pseudomonadaceae</taxon>
        <taxon>Pseudomonas</taxon>
    </lineage>
</organism>
<gene>
    <name evidence="2" type="ORF">HAQ05_07045</name>
</gene>
<sequence length="79" mass="8913">MEQIRGVPLRLYPTEPERQCCVAATHEVGGPAGLGWLGVYIHRWRTRQQLLALDLAQLKDLGLSRADAQREGCKPFWKG</sequence>
<keyword evidence="3" id="KW-1185">Reference proteome</keyword>
<dbReference type="RefSeq" id="WP_190418812.1">
    <property type="nucleotide sequence ID" value="NZ_JAAOCA010000007.1"/>
</dbReference>
<dbReference type="Proteomes" id="UP000805841">
    <property type="component" value="Unassembled WGS sequence"/>
</dbReference>
<proteinExistence type="predicted"/>
<comment type="caution">
    <text evidence="2">The sequence shown here is derived from an EMBL/GenBank/DDBJ whole genome shotgun (WGS) entry which is preliminary data.</text>
</comment>
<dbReference type="EMBL" id="JAAOCA010000007">
    <property type="protein sequence ID" value="MBD1598459.1"/>
    <property type="molecule type" value="Genomic_DNA"/>
</dbReference>
<name>A0ABR7YZ09_9PSED</name>
<accession>A0ABR7YZ09</accession>
<dbReference type="InterPro" id="IPR009506">
    <property type="entry name" value="YjiS-like"/>
</dbReference>
<feature type="domain" description="YjiS-like" evidence="1">
    <location>
        <begin position="36"/>
        <end position="68"/>
    </location>
</feature>
<dbReference type="Pfam" id="PF06568">
    <property type="entry name" value="YjiS-like"/>
    <property type="match status" value="1"/>
</dbReference>
<evidence type="ECO:0000313" key="3">
    <source>
        <dbReference type="Proteomes" id="UP000805841"/>
    </source>
</evidence>